<comment type="caution">
    <text evidence="15">The sequence shown here is derived from an EMBL/GenBank/DDBJ whole genome shotgun (WGS) entry which is preliminary data.</text>
</comment>
<evidence type="ECO:0000256" key="3">
    <source>
        <dbReference type="ARBA" id="ARBA00004544"/>
    </source>
</evidence>
<evidence type="ECO:0000256" key="4">
    <source>
        <dbReference type="ARBA" id="ARBA00004657"/>
    </source>
</evidence>
<comment type="similarity">
    <text evidence="12">Belongs to the dynactin subunit 4 family.</text>
</comment>
<reference evidence="15 16" key="1">
    <citation type="submission" date="2015-12" db="EMBL/GenBank/DDBJ databases">
        <title>The genome of Folsomia candida.</title>
        <authorList>
            <person name="Faddeeva A."/>
            <person name="Derks M.F."/>
            <person name="Anvar Y."/>
            <person name="Smit S."/>
            <person name="Van Straalen N."/>
            <person name="Roelofs D."/>
        </authorList>
    </citation>
    <scope>NUCLEOTIDE SEQUENCE [LARGE SCALE GENOMIC DNA]</scope>
    <source>
        <strain evidence="15 16">VU population</strain>
        <tissue evidence="15">Whole body</tissue>
    </source>
</reference>
<dbReference type="AlphaFoldDB" id="A0A226E3B2"/>
<protein>
    <recommendedName>
        <fullName evidence="13">Dynactin subunit 4</fullName>
    </recommendedName>
</protein>
<evidence type="ECO:0000256" key="10">
    <source>
        <dbReference type="ARBA" id="ARBA00023054"/>
    </source>
</evidence>
<dbReference type="Proteomes" id="UP000198287">
    <property type="component" value="Unassembled WGS sequence"/>
</dbReference>
<evidence type="ECO:0000256" key="13">
    <source>
        <dbReference type="ARBA" id="ARBA00034864"/>
    </source>
</evidence>
<keyword evidence="10" id="KW-0175">Coiled coil</keyword>
<dbReference type="PANTHER" id="PTHR13034:SF2">
    <property type="entry name" value="DYNACTIN SUBUNIT 4"/>
    <property type="match status" value="1"/>
</dbReference>
<evidence type="ECO:0000256" key="2">
    <source>
        <dbReference type="ARBA" id="ARBA00004529"/>
    </source>
</evidence>
<proteinExistence type="inferred from homology"/>
<evidence type="ECO:0000313" key="15">
    <source>
        <dbReference type="EMBL" id="OXA52073.1"/>
    </source>
</evidence>
<accession>A0A226E3B2</accession>
<keyword evidence="16" id="KW-1185">Reference proteome</keyword>
<evidence type="ECO:0000256" key="8">
    <source>
        <dbReference type="ARBA" id="ARBA00022843"/>
    </source>
</evidence>
<dbReference type="GO" id="GO:0030016">
    <property type="term" value="C:myofibril"/>
    <property type="evidence" value="ECO:0007669"/>
    <property type="project" value="UniProtKB-SubCell"/>
</dbReference>
<dbReference type="Pfam" id="PF05502">
    <property type="entry name" value="Dynactin_p62"/>
    <property type="match status" value="2"/>
</dbReference>
<name>A0A226E3B2_FOLCA</name>
<gene>
    <name evidence="15" type="ORF">Fcan01_13740</name>
</gene>
<dbReference type="GO" id="GO:0005813">
    <property type="term" value="C:centrosome"/>
    <property type="evidence" value="ECO:0007669"/>
    <property type="project" value="UniProtKB-SubCell"/>
</dbReference>
<dbReference type="EMBL" id="LNIX01000007">
    <property type="protein sequence ID" value="OXA52073.1"/>
    <property type="molecule type" value="Genomic_DNA"/>
</dbReference>
<dbReference type="OrthoDB" id="283815at2759"/>
<evidence type="ECO:0000256" key="1">
    <source>
        <dbReference type="ARBA" id="ARBA00004300"/>
    </source>
</evidence>
<evidence type="ECO:0000313" key="16">
    <source>
        <dbReference type="Proteomes" id="UP000198287"/>
    </source>
</evidence>
<keyword evidence="11" id="KW-0206">Cytoskeleton</keyword>
<comment type="subcellular location">
    <subcellularLocation>
        <location evidence="3">Cytoplasm</location>
        <location evidence="3">Cell cortex</location>
    </subcellularLocation>
    <subcellularLocation>
        <location evidence="1">Cytoplasm</location>
        <location evidence="1">Cytoskeleton</location>
        <location evidence="1">Microtubule organizing center</location>
        <location evidence="1">Centrosome</location>
    </subcellularLocation>
    <subcellularLocation>
        <location evidence="2">Cytoplasm</location>
        <location evidence="2">Cytoskeleton</location>
        <location evidence="2">Stress fiber</location>
    </subcellularLocation>
    <subcellularLocation>
        <location evidence="4">Cytoplasm</location>
        <location evidence="4">Myofibril</location>
    </subcellularLocation>
</comment>
<dbReference type="GO" id="GO:0001725">
    <property type="term" value="C:stress fiber"/>
    <property type="evidence" value="ECO:0007669"/>
    <property type="project" value="UniProtKB-SubCell"/>
</dbReference>
<dbReference type="GO" id="GO:0005869">
    <property type="term" value="C:dynactin complex"/>
    <property type="evidence" value="ECO:0007669"/>
    <property type="project" value="InterPro"/>
</dbReference>
<evidence type="ECO:0000256" key="14">
    <source>
        <dbReference type="ARBA" id="ARBA00093507"/>
    </source>
</evidence>
<dbReference type="OMA" id="FIVWRKA"/>
<evidence type="ECO:0000256" key="7">
    <source>
        <dbReference type="ARBA" id="ARBA00022553"/>
    </source>
</evidence>
<dbReference type="PANTHER" id="PTHR13034">
    <property type="entry name" value="DYNACTIN P62 SUBUNIT"/>
    <property type="match status" value="1"/>
</dbReference>
<organism evidence="15 16">
    <name type="scientific">Folsomia candida</name>
    <name type="common">Springtail</name>
    <dbReference type="NCBI Taxonomy" id="158441"/>
    <lineage>
        <taxon>Eukaryota</taxon>
        <taxon>Metazoa</taxon>
        <taxon>Ecdysozoa</taxon>
        <taxon>Arthropoda</taxon>
        <taxon>Hexapoda</taxon>
        <taxon>Collembola</taxon>
        <taxon>Entomobryomorpha</taxon>
        <taxon>Isotomoidea</taxon>
        <taxon>Isotomidae</taxon>
        <taxon>Proisotominae</taxon>
        <taxon>Folsomia</taxon>
    </lineage>
</organism>
<keyword evidence="5" id="KW-0963">Cytoplasm</keyword>
<dbReference type="STRING" id="158441.A0A226E3B2"/>
<dbReference type="GO" id="GO:0005938">
    <property type="term" value="C:cell cortex"/>
    <property type="evidence" value="ECO:0007669"/>
    <property type="project" value="UniProtKB-SubCell"/>
</dbReference>
<comment type="subunit">
    <text evidence="14">Subunit of dynactin, a multiprotein complex part of a tripartite complex with dynein and a adapter, such as BICDL1, BICD2 or HOOK3. The dynactin complex is built around ACTR1A/ACTB filament and consists of an actin-related filament composed of a shoulder domain, a pointed end and a barbed end. Its length is defined by its flexible shoulder domain. The soulder is composed of 2 DCTN1 subunits, 4 DCTN2 and 2 DCTN3. The 4 DCNT2 (via N-terminus) bind the ACTR1A filament and act as molecular rulers to determine the length. The pointed end is important for binding dynein-dynactin cargo adapters. Consists of 4 subunits: ACTR10, DCNT4, DCTN5 and DCTN6. The barbed end is composed of a CAPZA1:CAPZB heterodimers, which binds ACTR1A/ACTB filament and dynactin and stabilizes dynactin. Interacts with ATP7B, but not ATP7A, in a copper-dependent manner. Interacts with ANK2; this interaction is required for localization at costameres. Interacts with N4BP2L1.</text>
</comment>
<evidence type="ECO:0000256" key="5">
    <source>
        <dbReference type="ARBA" id="ARBA00022490"/>
    </source>
</evidence>
<keyword evidence="9" id="KW-0007">Acetylation</keyword>
<sequence length="528" mass="59092">MAHVQQLEGAKYICCCGSLKPICSIYFCRHCLRLRCPYCVSHEVDSHYCGNCSENMPSAEAKQKKNRCGTCYDCPSCRQTLTIRATTIQIPSEADPAKLAVQKLYYLACGFCRWTSRDAGLPDSPSTSGTWQEPESPFSKEIVHMHDYLRVLALREKNSKEKKFVHKSKYLAAGRHGLAHLLPKRYPISTPDEMYKPIPPPEYVAPTKGDDEFQELSDKFFEEEINVPKVTSLEQRLHQLETQPHETSALLPTHKQLLIKRSLRCRVCERNISKPEYSPVSVKFKIQLNAFYHVVQVRMAAPLSQPLNPGGTATILLKLSNPTQFPTSIKFLPFAFVPLSKDDLSSQMGALDVKVDPARESSTDVSLPSNISSPSTSITIIASPSHGGRSALPSESSSSSQMMKEVHVLPIRNEKFVNNCRLVVVPEAEVVLPPKDETSDFVDDYADTPDFNDDPKLVPWRKANKATVCLDIVRDQNSNPEEEPVLGITIEYDYVNTIVALENKSSPGPQKVRLQTHVLISLNTGYIQ</sequence>
<keyword evidence="7" id="KW-0597">Phosphoprotein</keyword>
<evidence type="ECO:0000256" key="11">
    <source>
        <dbReference type="ARBA" id="ARBA00023212"/>
    </source>
</evidence>
<dbReference type="InterPro" id="IPR008603">
    <property type="entry name" value="DCTN4"/>
</dbReference>
<evidence type="ECO:0000256" key="9">
    <source>
        <dbReference type="ARBA" id="ARBA00022990"/>
    </source>
</evidence>
<evidence type="ECO:0000256" key="6">
    <source>
        <dbReference type="ARBA" id="ARBA00022499"/>
    </source>
</evidence>
<keyword evidence="6" id="KW-1017">Isopeptide bond</keyword>
<keyword evidence="8" id="KW-0832">Ubl conjugation</keyword>
<evidence type="ECO:0000256" key="12">
    <source>
        <dbReference type="ARBA" id="ARBA00034776"/>
    </source>
</evidence>